<reference evidence="1 2" key="1">
    <citation type="submission" date="2019-11" db="EMBL/GenBank/DDBJ databases">
        <title>Genome-resolved metagenomics to study the prevalence of co-infection and intraspecific heterogeneity among plant pathogen metapopulations.</title>
        <authorList>
            <person name="Newberry E."/>
            <person name="Bhandari R."/>
            <person name="Kemble J."/>
            <person name="Sikora E."/>
            <person name="Potnis N."/>
        </authorList>
    </citation>
    <scope>NUCLEOTIDE SEQUENCE [LARGE SCALE GENOMIC DNA]</scope>
    <source>
        <strain evidence="1">Xp_Tom_Tuscaloosa_18b</strain>
    </source>
</reference>
<dbReference type="AlphaFoldDB" id="A0A7X5N6G0"/>
<gene>
    <name evidence="1" type="ORF">G3W61_34870</name>
</gene>
<comment type="caution">
    <text evidence="1">The sequence shown here is derived from an EMBL/GenBank/DDBJ whole genome shotgun (WGS) entry which is preliminary data.</text>
</comment>
<accession>A0A7X5N6G0</accession>
<evidence type="ECO:0000313" key="1">
    <source>
        <dbReference type="EMBL" id="NEL81449.1"/>
    </source>
</evidence>
<proteinExistence type="predicted"/>
<protein>
    <submittedName>
        <fullName evidence="1">Uncharacterized protein</fullName>
    </submittedName>
</protein>
<name>A0A7X5N6G0_XANPE</name>
<dbReference type="EMBL" id="JAAGYU010002601">
    <property type="protein sequence ID" value="NEL81449.1"/>
    <property type="molecule type" value="Genomic_DNA"/>
</dbReference>
<feature type="non-terminal residue" evidence="1">
    <location>
        <position position="63"/>
    </location>
</feature>
<organism evidence="1 2">
    <name type="scientific">Xanthomonas perforans</name>
    <dbReference type="NCBI Taxonomy" id="442694"/>
    <lineage>
        <taxon>Bacteria</taxon>
        <taxon>Pseudomonadati</taxon>
        <taxon>Pseudomonadota</taxon>
        <taxon>Gammaproteobacteria</taxon>
        <taxon>Lysobacterales</taxon>
        <taxon>Lysobacteraceae</taxon>
        <taxon>Xanthomonas</taxon>
    </lineage>
</organism>
<sequence length="63" mass="7252">MQFSRGFDLAPLKGLYTQDSHYDRKITAGTATVRFALVKGGWWERLIDRPHRFGKQKARFAPG</sequence>
<dbReference type="Proteomes" id="UP000471082">
    <property type="component" value="Unassembled WGS sequence"/>
</dbReference>
<evidence type="ECO:0000313" key="2">
    <source>
        <dbReference type="Proteomes" id="UP000471082"/>
    </source>
</evidence>